<sequence length="75" mass="8008">MSKATAAMRAARAKAATKPKDGSWIAKCVGDAPVIYSKGTTDCLTDFAGAFLMLCVSVYFTVGGYLFYRELALSE</sequence>
<name>A0A836H9Y8_LEIEN</name>
<keyword evidence="3" id="KW-1185">Reference proteome</keyword>
<dbReference type="Proteomes" id="UP000674179">
    <property type="component" value="Chromosome 25"/>
</dbReference>
<gene>
    <name evidence="2" type="ORF">CUR178_05354</name>
</gene>
<dbReference type="OrthoDB" id="262608at2759"/>
<keyword evidence="1" id="KW-0812">Transmembrane</keyword>
<comment type="caution">
    <text evidence="2">The sequence shown here is derived from an EMBL/GenBank/DDBJ whole genome shotgun (WGS) entry which is preliminary data.</text>
</comment>
<evidence type="ECO:0000313" key="3">
    <source>
        <dbReference type="Proteomes" id="UP000674179"/>
    </source>
</evidence>
<keyword evidence="1" id="KW-1133">Transmembrane helix</keyword>
<reference evidence="2 3" key="1">
    <citation type="submission" date="2021-02" db="EMBL/GenBank/DDBJ databases">
        <title>Leishmania (Mundinia) enrietti genome sequencing and assembly.</title>
        <authorList>
            <person name="Almutairi H."/>
            <person name="Gatherer D."/>
        </authorList>
    </citation>
    <scope>NUCLEOTIDE SEQUENCE [LARGE SCALE GENOMIC DNA]</scope>
    <source>
        <strain evidence="2">CUR178</strain>
    </source>
</reference>
<accession>A0A836H9Y8</accession>
<evidence type="ECO:0000313" key="2">
    <source>
        <dbReference type="EMBL" id="KAG5477648.1"/>
    </source>
</evidence>
<dbReference type="GeneID" id="94172556"/>
<proteinExistence type="predicted"/>
<dbReference type="AlphaFoldDB" id="A0A836H9Y8"/>
<dbReference type="KEGG" id="lenr:94172556"/>
<keyword evidence="1" id="KW-0472">Membrane</keyword>
<protein>
    <submittedName>
        <fullName evidence="2">Uncharacterized protein</fullName>
    </submittedName>
</protein>
<feature type="transmembrane region" description="Helical" evidence="1">
    <location>
        <begin position="47"/>
        <end position="68"/>
    </location>
</feature>
<dbReference type="EMBL" id="JAFHKP010000025">
    <property type="protein sequence ID" value="KAG5477648.1"/>
    <property type="molecule type" value="Genomic_DNA"/>
</dbReference>
<organism evidence="2 3">
    <name type="scientific">Leishmania enriettii</name>
    <dbReference type="NCBI Taxonomy" id="5663"/>
    <lineage>
        <taxon>Eukaryota</taxon>
        <taxon>Discoba</taxon>
        <taxon>Euglenozoa</taxon>
        <taxon>Kinetoplastea</taxon>
        <taxon>Metakinetoplastina</taxon>
        <taxon>Trypanosomatida</taxon>
        <taxon>Trypanosomatidae</taxon>
        <taxon>Leishmaniinae</taxon>
        <taxon>Leishmania</taxon>
    </lineage>
</organism>
<evidence type="ECO:0000256" key="1">
    <source>
        <dbReference type="SAM" id="Phobius"/>
    </source>
</evidence>
<dbReference type="RefSeq" id="XP_067692588.1">
    <property type="nucleotide sequence ID" value="XM_067837046.1"/>
</dbReference>